<reference evidence="4" key="1">
    <citation type="journal article" date="2011" name="MBio">
        <title>Novel metabolic attributes of the genus Cyanothece, comprising a group of unicellular nitrogen-fixing Cyanobacteria.</title>
        <authorList>
            <person name="Bandyopadhyay A."/>
            <person name="Elvitigala T."/>
            <person name="Welsh E."/>
            <person name="Stockel J."/>
            <person name="Liberton M."/>
            <person name="Min H."/>
            <person name="Sherman L.A."/>
            <person name="Pakrasi H.B."/>
        </authorList>
    </citation>
    <scope>NUCLEOTIDE SEQUENCE [LARGE SCALE GENOMIC DNA]</scope>
    <source>
        <strain evidence="4">PCC 8801</strain>
    </source>
</reference>
<dbReference type="KEGG" id="cyp:PCC8801_0919"/>
<evidence type="ECO:0000313" key="3">
    <source>
        <dbReference type="EMBL" id="ACK64996.1"/>
    </source>
</evidence>
<dbReference type="Pfam" id="PF13809">
    <property type="entry name" value="Tubulin_2"/>
    <property type="match status" value="1"/>
</dbReference>
<sequence>MANVEEKSMVPTVLIGVGGTGAEILARIRRLVEETYDSLENFPILSFLVVDTDKDYKISNPEAGGTPFKDHEKHWASVSGKQVSDMISNMENYPWIDHWFPRELERNITSLEAGAGQIRACGRFALFCNYHSIRDKFLAACGRIKGRETFMLDRYGIKVSSNAINVFITGSLSGGTGSGMLIDLGYCVRKWLTGEGSPLVTAIVPMPQAFARIKVGDRVLANGYAAMMELSYFSDYRTEYVSQFSKNLADEVRNNRPPFDFTYLVGTKNGESSDFKLEEIREMIAQNIFLDLTSDFSPHKRSIRDNIKSSWAQADPGGRGYPKNFMSFGLSTVEIPISQIRSSLCARLAKDLINWWLNDSTPLPADTMALVKGDILKRMRLTEVELLQDLSAAQDKSYLQEMSQWVNQLRQKINTENYLQCTATGINFLGQEQGKIKELDQLIREEVDQYRQDHLRELSPDERLHGDYFNRIYDNRDRTINQGRKALEDELYRVLEDRNYGPKFAEAFIITVRQVLDDARERFSREQNQVWGQKESDRAKQYQQSLDELTQLKTQYGLTKQDRMAVCCDTILTNLEGYLVATIQRKTRAVALTVIDRLKEHLDTLERRLNRFRQRLIQTRDYFGQQADRQAESADALKINGIKLYERDKLNELYQDLIEQLAGESQGNKSRFDLGLDSICSTLSEDVLKDASPLWKKTRRADEYMRLFDLTQIPDVQQDDLQEIIHHYSQQIVVERTPKNSRLYTDMAACDRLFKLYNDESEIENQIRIAYNKSKPLILMNQAVLSGKDAGFTPATNVNVAILGGRNTSDPAAQKILPLLEQFISEDAIKPLGSPERHRLVFVQETGGFSLRCIDGMQELRQSYQDWKGDSIEAKRAQLRGEPKDLPIPVHIQKEPPFWDVFPEDPKIFQLVIQGRSLKVLRLDKNQATGENTIRYTRPTNIGTENVDIASTWEEASQILEVRACRSDREEIQRQITQKLTTAQTPEQKQKLYQELTYYLEERAEELQKQGGKDSPEYKREAEIIKQLITDYKLYFETTVISEIPQTIQPQKEAEKVHQEVKNLTKDEPEQIPPQPPVQPKWYVYRENQQTGPFTADQLSQQSITPQTYVWCAGMDGWKLASQVPELKFLF</sequence>
<evidence type="ECO:0000313" key="4">
    <source>
        <dbReference type="Proteomes" id="UP000008204"/>
    </source>
</evidence>
<dbReference type="Gene3D" id="3.40.50.1440">
    <property type="entry name" value="Tubulin/FtsZ, GTPase domain"/>
    <property type="match status" value="1"/>
</dbReference>
<dbReference type="Proteomes" id="UP000008204">
    <property type="component" value="Chromosome"/>
</dbReference>
<dbReference type="OrthoDB" id="3400278at2"/>
<dbReference type="InterPro" id="IPR025640">
    <property type="entry name" value="GYF_2"/>
</dbReference>
<protein>
    <recommendedName>
        <fullName evidence="2">GYF domain-containing protein</fullName>
    </recommendedName>
</protein>
<dbReference type="InterPro" id="IPR025904">
    <property type="entry name" value="Tubulin-like"/>
</dbReference>
<dbReference type="InterPro" id="IPR036525">
    <property type="entry name" value="Tubulin/FtsZ_GTPase_sf"/>
</dbReference>
<dbReference type="EMBL" id="CP001287">
    <property type="protein sequence ID" value="ACK64996.1"/>
    <property type="molecule type" value="Genomic_DNA"/>
</dbReference>
<dbReference type="AlphaFoldDB" id="B7JZQ3"/>
<organism evidence="3 4">
    <name type="scientific">Rippkaea orientalis (strain PCC 8801 / RF-1)</name>
    <name type="common">Cyanothece sp. (strain PCC 8801)</name>
    <dbReference type="NCBI Taxonomy" id="41431"/>
    <lineage>
        <taxon>Bacteria</taxon>
        <taxon>Bacillati</taxon>
        <taxon>Cyanobacteriota</taxon>
        <taxon>Cyanophyceae</taxon>
        <taxon>Oscillatoriophycideae</taxon>
        <taxon>Chroococcales</taxon>
        <taxon>Aphanothecaceae</taxon>
        <taxon>Rippkaea</taxon>
        <taxon>Rippkaea orientalis</taxon>
    </lineage>
</organism>
<proteinExistence type="predicted"/>
<evidence type="ECO:0000259" key="2">
    <source>
        <dbReference type="Pfam" id="PF14237"/>
    </source>
</evidence>
<gene>
    <name evidence="3" type="ordered locus">PCC8801_0919</name>
</gene>
<keyword evidence="4" id="KW-1185">Reference proteome</keyword>
<evidence type="ECO:0000256" key="1">
    <source>
        <dbReference type="SAM" id="Coils"/>
    </source>
</evidence>
<accession>B7JZQ3</accession>
<keyword evidence="1" id="KW-0175">Coiled coil</keyword>
<dbReference type="STRING" id="41431.PCC8801_0919"/>
<dbReference type="eggNOG" id="COG1511">
    <property type="taxonomic scope" value="Bacteria"/>
</dbReference>
<dbReference type="HOGENOM" id="CLU_006179_0_0_3"/>
<dbReference type="SUPFAM" id="SSF52490">
    <property type="entry name" value="Tubulin nucleotide-binding domain-like"/>
    <property type="match status" value="1"/>
</dbReference>
<name>B7JZQ3_RIPO1</name>
<feature type="domain" description="GYF" evidence="2">
    <location>
        <begin position="1082"/>
        <end position="1127"/>
    </location>
</feature>
<dbReference type="Pfam" id="PF14237">
    <property type="entry name" value="GYF_2"/>
    <property type="match status" value="1"/>
</dbReference>
<feature type="coiled-coil region" evidence="1">
    <location>
        <begin position="588"/>
        <end position="622"/>
    </location>
</feature>